<gene>
    <name evidence="2" type="ORF">NYM_LOCUS2439</name>
</gene>
<dbReference type="InterPro" id="IPR053151">
    <property type="entry name" value="RNase_H-like"/>
</dbReference>
<dbReference type="CDD" id="cd06222">
    <property type="entry name" value="RNase_H_like"/>
    <property type="match status" value="1"/>
</dbReference>
<dbReference type="GO" id="GO:0004523">
    <property type="term" value="F:RNA-DNA hybrid ribonuclease activity"/>
    <property type="evidence" value="ECO:0007669"/>
    <property type="project" value="InterPro"/>
</dbReference>
<dbReference type="InterPro" id="IPR036397">
    <property type="entry name" value="RNaseH_sf"/>
</dbReference>
<dbReference type="InterPro" id="IPR044730">
    <property type="entry name" value="RNase_H-like_dom_plant"/>
</dbReference>
<protein>
    <recommendedName>
        <fullName evidence="1">RNase H type-1 domain-containing protein</fullName>
    </recommendedName>
</protein>
<dbReference type="InterPro" id="IPR012337">
    <property type="entry name" value="RNaseH-like_sf"/>
</dbReference>
<sequence>MIHNLGRRFADISLIQRKPLILTRCARSVYLRWEKPSGNFVKLNYDGAVKDNPAKAGIGGIIRDHEGKVLLCFAEPIPFTTSIMAEMLAAKRGVGLACENDLSQLWMEGDAKTIVDIITGKRTRNLQLEKHVIDMKCQFALLENCKCTHIYREGNRIADKLAKMGLRMKTGQVWHGNPPSQIHKLLQEEAAGVILKRRAR</sequence>
<proteinExistence type="predicted"/>
<dbReference type="PANTHER" id="PTHR47723">
    <property type="entry name" value="OS05G0353850 PROTEIN"/>
    <property type="match status" value="1"/>
</dbReference>
<feature type="domain" description="RNase H type-1" evidence="1">
    <location>
        <begin position="37"/>
        <end position="167"/>
    </location>
</feature>
<dbReference type="PANTHER" id="PTHR47723:SF23">
    <property type="entry name" value="REVERSE TRANSCRIPTASE-LIKE PROTEIN"/>
    <property type="match status" value="1"/>
</dbReference>
<reference evidence="2" key="1">
    <citation type="submission" date="2019-09" db="EMBL/GenBank/DDBJ databases">
        <authorList>
            <person name="Zhang L."/>
        </authorList>
    </citation>
    <scope>NUCLEOTIDE SEQUENCE</scope>
</reference>
<organism evidence="2">
    <name type="scientific">Nymphaea colorata</name>
    <name type="common">pocket water lily</name>
    <dbReference type="NCBI Taxonomy" id="210225"/>
    <lineage>
        <taxon>Eukaryota</taxon>
        <taxon>Viridiplantae</taxon>
        <taxon>Streptophyta</taxon>
        <taxon>Embryophyta</taxon>
        <taxon>Tracheophyta</taxon>
        <taxon>Spermatophyta</taxon>
        <taxon>Magnoliopsida</taxon>
        <taxon>Nymphaeales</taxon>
        <taxon>Nymphaeaceae</taxon>
        <taxon>Nymphaea</taxon>
    </lineage>
</organism>
<dbReference type="EMBL" id="LR721774">
    <property type="protein sequence ID" value="VVV46851.1"/>
    <property type="molecule type" value="Genomic_DNA"/>
</dbReference>
<dbReference type="AlphaFoldDB" id="A0A5K0W0Y7"/>
<dbReference type="InterPro" id="IPR002156">
    <property type="entry name" value="RNaseH_domain"/>
</dbReference>
<dbReference type="Pfam" id="PF13456">
    <property type="entry name" value="RVT_3"/>
    <property type="match status" value="1"/>
</dbReference>
<dbReference type="Gene3D" id="3.30.420.10">
    <property type="entry name" value="Ribonuclease H-like superfamily/Ribonuclease H"/>
    <property type="match status" value="1"/>
</dbReference>
<dbReference type="GO" id="GO:0003676">
    <property type="term" value="F:nucleic acid binding"/>
    <property type="evidence" value="ECO:0007669"/>
    <property type="project" value="InterPro"/>
</dbReference>
<dbReference type="PROSITE" id="PS50879">
    <property type="entry name" value="RNASE_H_1"/>
    <property type="match status" value="1"/>
</dbReference>
<dbReference type="Gramene" id="NC1G0136220.1">
    <property type="protein sequence ID" value="NC1G0136220.1:cds"/>
    <property type="gene ID" value="NC1G0136220"/>
</dbReference>
<name>A0A5K0W0Y7_9MAGN</name>
<evidence type="ECO:0000259" key="1">
    <source>
        <dbReference type="PROSITE" id="PS50879"/>
    </source>
</evidence>
<evidence type="ECO:0000313" key="2">
    <source>
        <dbReference type="EMBL" id="VVV46851.1"/>
    </source>
</evidence>
<dbReference type="SUPFAM" id="SSF53098">
    <property type="entry name" value="Ribonuclease H-like"/>
    <property type="match status" value="1"/>
</dbReference>
<accession>A0A5K0W0Y7</accession>